<evidence type="ECO:0000256" key="1">
    <source>
        <dbReference type="ARBA" id="ARBA00004141"/>
    </source>
</evidence>
<evidence type="ECO:0000256" key="4">
    <source>
        <dbReference type="ARBA" id="ARBA00023136"/>
    </source>
</evidence>
<evidence type="ECO:0000256" key="2">
    <source>
        <dbReference type="ARBA" id="ARBA00022692"/>
    </source>
</evidence>
<feature type="transmembrane region" description="Helical" evidence="5">
    <location>
        <begin position="234"/>
        <end position="255"/>
    </location>
</feature>
<evidence type="ECO:0000256" key="3">
    <source>
        <dbReference type="ARBA" id="ARBA00022989"/>
    </source>
</evidence>
<reference evidence="6 7" key="1">
    <citation type="journal article" date="2018" name="BMC Genomics">
        <title>Genomic comparison of Trypanosoma conorhini and Trypanosoma rangeli to Trypanosoma cruzi strains of high and low virulence.</title>
        <authorList>
            <person name="Bradwell K.R."/>
            <person name="Koparde V.N."/>
            <person name="Matveyev A.V."/>
            <person name="Serrano M.G."/>
            <person name="Alves J.M."/>
            <person name="Parikh H."/>
            <person name="Huang B."/>
            <person name="Lee V."/>
            <person name="Espinosa-Alvarez O."/>
            <person name="Ortiz P.A."/>
            <person name="Costa-Martins A.G."/>
            <person name="Teixeira M.M."/>
            <person name="Buck G.A."/>
        </authorList>
    </citation>
    <scope>NUCLEOTIDE SEQUENCE [LARGE SCALE GENOMIC DNA]</scope>
    <source>
        <strain evidence="6 7">025E</strain>
    </source>
</reference>
<dbReference type="RefSeq" id="XP_029225846.1">
    <property type="nucleotide sequence ID" value="XM_029374036.1"/>
</dbReference>
<comment type="subcellular location">
    <subcellularLocation>
        <location evidence="1">Membrane</location>
        <topology evidence="1">Multi-pass membrane protein</topology>
    </subcellularLocation>
</comment>
<dbReference type="Proteomes" id="UP000284403">
    <property type="component" value="Unassembled WGS sequence"/>
</dbReference>
<dbReference type="GeneID" id="40320780"/>
<accession>A0A422NSG7</accession>
<keyword evidence="3 5" id="KW-1133">Transmembrane helix</keyword>
<gene>
    <name evidence="6" type="ORF">Tco025E_07169</name>
</gene>
<dbReference type="OrthoDB" id="252363at2759"/>
<evidence type="ECO:0000313" key="6">
    <source>
        <dbReference type="EMBL" id="RNF08420.1"/>
    </source>
</evidence>
<evidence type="ECO:0000313" key="7">
    <source>
        <dbReference type="Proteomes" id="UP000284403"/>
    </source>
</evidence>
<comment type="caution">
    <text evidence="6">The sequence shown here is derived from an EMBL/GenBank/DDBJ whole genome shotgun (WGS) entry which is preliminary data.</text>
</comment>
<keyword evidence="2 5" id="KW-0812">Transmembrane</keyword>
<keyword evidence="7" id="KW-1185">Reference proteome</keyword>
<keyword evidence="4 5" id="KW-0472">Membrane</keyword>
<dbReference type="AlphaFoldDB" id="A0A422NSG7"/>
<dbReference type="GO" id="GO:0016020">
    <property type="term" value="C:membrane"/>
    <property type="evidence" value="ECO:0007669"/>
    <property type="project" value="UniProtKB-SubCell"/>
</dbReference>
<feature type="transmembrane region" description="Helical" evidence="5">
    <location>
        <begin position="63"/>
        <end position="84"/>
    </location>
</feature>
<dbReference type="Pfam" id="PF00335">
    <property type="entry name" value="Tetraspanin"/>
    <property type="match status" value="1"/>
</dbReference>
<protein>
    <submittedName>
        <fullName evidence="6">Uncharacterized protein</fullName>
    </submittedName>
</protein>
<name>A0A422NSG7_9TRYP</name>
<dbReference type="EMBL" id="MKKU01000536">
    <property type="protein sequence ID" value="RNF08420.1"/>
    <property type="molecule type" value="Genomic_DNA"/>
</dbReference>
<evidence type="ECO:0000256" key="5">
    <source>
        <dbReference type="SAM" id="Phobius"/>
    </source>
</evidence>
<sequence>MYAEYPRPRDSDSGCLRFFSALLMGMNILLTAAAVAGLAIGLLERSTMEATLKELCLSCHTMFIAYIAVLSVLLGFSLLGFFALCTRNTFLRVMYFIYLFLVFLGAFAISLAYFLVSTNQVNMEANWDKATVSSPQDICSLELQFHCSGWKTLCNTSPVKGTHFLTRQDGLPFLTGGDERTPANNAVPLAVSADPALQVFCPVCSEEDQKEINQYNSTCESVVMGAIKHHMKEVLPIGLSITVIALLGMIVTCLLRREKNRDEYYGGRYYRV</sequence>
<dbReference type="PRINTS" id="PR00259">
    <property type="entry name" value="TMFOUR"/>
</dbReference>
<proteinExistence type="predicted"/>
<feature type="transmembrane region" description="Helical" evidence="5">
    <location>
        <begin position="21"/>
        <end position="43"/>
    </location>
</feature>
<feature type="transmembrane region" description="Helical" evidence="5">
    <location>
        <begin position="96"/>
        <end position="116"/>
    </location>
</feature>
<organism evidence="6 7">
    <name type="scientific">Trypanosoma conorhini</name>
    <dbReference type="NCBI Taxonomy" id="83891"/>
    <lineage>
        <taxon>Eukaryota</taxon>
        <taxon>Discoba</taxon>
        <taxon>Euglenozoa</taxon>
        <taxon>Kinetoplastea</taxon>
        <taxon>Metakinetoplastina</taxon>
        <taxon>Trypanosomatida</taxon>
        <taxon>Trypanosomatidae</taxon>
        <taxon>Trypanosoma</taxon>
    </lineage>
</organism>
<dbReference type="InterPro" id="IPR018499">
    <property type="entry name" value="Tetraspanin/Peripherin"/>
</dbReference>